<dbReference type="RefSeq" id="XP_065329393.1">
    <property type="nucleotide sequence ID" value="XM_065473321.1"/>
</dbReference>
<gene>
    <name evidence="1" type="ORF">VNE69_04076</name>
</gene>
<organism evidence="1 2">
    <name type="scientific">Vairimorpha necatrix</name>
    <dbReference type="NCBI Taxonomy" id="6039"/>
    <lineage>
        <taxon>Eukaryota</taxon>
        <taxon>Fungi</taxon>
        <taxon>Fungi incertae sedis</taxon>
        <taxon>Microsporidia</taxon>
        <taxon>Nosematidae</taxon>
        <taxon>Vairimorpha</taxon>
    </lineage>
</organism>
<dbReference type="AlphaFoldDB" id="A0AAX4JBD0"/>
<dbReference type="Proteomes" id="UP001334084">
    <property type="component" value="Chromosome 4"/>
</dbReference>
<evidence type="ECO:0000313" key="2">
    <source>
        <dbReference type="Proteomes" id="UP001334084"/>
    </source>
</evidence>
<keyword evidence="2" id="KW-1185">Reference proteome</keyword>
<dbReference type="KEGG" id="vnx:VNE69_04076"/>
<dbReference type="EMBL" id="CP142729">
    <property type="protein sequence ID" value="WUR03248.1"/>
    <property type="molecule type" value="Genomic_DNA"/>
</dbReference>
<protein>
    <submittedName>
        <fullName evidence="1">Uncharacterized protein</fullName>
    </submittedName>
</protein>
<dbReference type="GeneID" id="90541066"/>
<reference evidence="1" key="1">
    <citation type="journal article" date="2024" name="BMC Genomics">
        <title>Functional annotation of a divergent genome using sequence and structure-based similarity.</title>
        <authorList>
            <person name="Svedberg D."/>
            <person name="Winiger R.R."/>
            <person name="Berg A."/>
            <person name="Sharma H."/>
            <person name="Tellgren-Roth C."/>
            <person name="Debrunner-Vossbrinck B.A."/>
            <person name="Vossbrinck C.R."/>
            <person name="Barandun J."/>
        </authorList>
    </citation>
    <scope>NUCLEOTIDE SEQUENCE</scope>
    <source>
        <strain evidence="1">Illinois isolate</strain>
    </source>
</reference>
<sequence>MISLDEIALTKDLETLFKKIVRNSDIIKQIRNFGPLDYKIVEGYLHDPKVIAELEKYGRRSILKKYYISQQNK</sequence>
<evidence type="ECO:0000313" key="1">
    <source>
        <dbReference type="EMBL" id="WUR03248.1"/>
    </source>
</evidence>
<accession>A0AAX4JBD0</accession>
<name>A0AAX4JBD0_9MICR</name>
<proteinExistence type="predicted"/>